<comment type="caution">
    <text evidence="5">The sequence shown here is derived from an EMBL/GenBank/DDBJ whole genome shotgun (WGS) entry which is preliminary data.</text>
</comment>
<dbReference type="AlphaFoldDB" id="A0AAN7A7X5"/>
<keyword evidence="6" id="KW-1185">Reference proteome</keyword>
<feature type="compositionally biased region" description="Polar residues" evidence="1">
    <location>
        <begin position="78"/>
        <end position="97"/>
    </location>
</feature>
<feature type="domain" description="SLS1 C-terminal" evidence="4">
    <location>
        <begin position="563"/>
        <end position="906"/>
    </location>
</feature>
<dbReference type="InterPro" id="IPR048401">
    <property type="entry name" value="SLS1_C"/>
</dbReference>
<dbReference type="InterPro" id="IPR048400">
    <property type="entry name" value="SLS1_N"/>
</dbReference>
<feature type="compositionally biased region" description="Polar residues" evidence="1">
    <location>
        <begin position="579"/>
        <end position="593"/>
    </location>
</feature>
<feature type="non-terminal residue" evidence="5">
    <location>
        <position position="984"/>
    </location>
</feature>
<feature type="region of interest" description="Disordered" evidence="1">
    <location>
        <begin position="118"/>
        <end position="173"/>
    </location>
</feature>
<accession>A0AAN7A7X5</accession>
<evidence type="ECO:0000256" key="1">
    <source>
        <dbReference type="SAM" id="MobiDB-lite"/>
    </source>
</evidence>
<dbReference type="InterPro" id="IPR032741">
    <property type="entry name" value="Sls1_KH-1"/>
</dbReference>
<name>A0AAN7A7X5_9PEZI</name>
<dbReference type="Pfam" id="PF14611">
    <property type="entry name" value="KH_SLS1_1"/>
    <property type="match status" value="1"/>
</dbReference>
<proteinExistence type="predicted"/>
<dbReference type="Pfam" id="PF20778">
    <property type="entry name" value="SLS1_C"/>
    <property type="match status" value="1"/>
</dbReference>
<dbReference type="EMBL" id="MU866224">
    <property type="protein sequence ID" value="KAK4175687.1"/>
    <property type="molecule type" value="Genomic_DNA"/>
</dbReference>
<feature type="compositionally biased region" description="Basic and acidic residues" evidence="1">
    <location>
        <begin position="125"/>
        <end position="152"/>
    </location>
</feature>
<evidence type="ECO:0000259" key="2">
    <source>
        <dbReference type="Pfam" id="PF14611"/>
    </source>
</evidence>
<feature type="region of interest" description="Disordered" evidence="1">
    <location>
        <begin position="579"/>
        <end position="609"/>
    </location>
</feature>
<feature type="domain" description="SLS1 first KH" evidence="2">
    <location>
        <begin position="393"/>
        <end position="461"/>
    </location>
</feature>
<evidence type="ECO:0000259" key="4">
    <source>
        <dbReference type="Pfam" id="PF20778"/>
    </source>
</evidence>
<organism evidence="5 6">
    <name type="scientific">Triangularia setosa</name>
    <dbReference type="NCBI Taxonomy" id="2587417"/>
    <lineage>
        <taxon>Eukaryota</taxon>
        <taxon>Fungi</taxon>
        <taxon>Dikarya</taxon>
        <taxon>Ascomycota</taxon>
        <taxon>Pezizomycotina</taxon>
        <taxon>Sordariomycetes</taxon>
        <taxon>Sordariomycetidae</taxon>
        <taxon>Sordariales</taxon>
        <taxon>Podosporaceae</taxon>
        <taxon>Triangularia</taxon>
    </lineage>
</organism>
<dbReference type="GO" id="GO:0005743">
    <property type="term" value="C:mitochondrial inner membrane"/>
    <property type="evidence" value="ECO:0007669"/>
    <property type="project" value="InterPro"/>
</dbReference>
<feature type="region of interest" description="Disordered" evidence="1">
    <location>
        <begin position="68"/>
        <end position="97"/>
    </location>
</feature>
<dbReference type="Pfam" id="PF20776">
    <property type="entry name" value="SLS1_N"/>
    <property type="match status" value="1"/>
</dbReference>
<dbReference type="Proteomes" id="UP001302321">
    <property type="component" value="Unassembled WGS sequence"/>
</dbReference>
<reference evidence="5" key="2">
    <citation type="submission" date="2023-05" db="EMBL/GenBank/DDBJ databases">
        <authorList>
            <consortium name="Lawrence Berkeley National Laboratory"/>
            <person name="Steindorff A."/>
            <person name="Hensen N."/>
            <person name="Bonometti L."/>
            <person name="Westerberg I."/>
            <person name="Brannstrom I.O."/>
            <person name="Guillou S."/>
            <person name="Cros-Aarteil S."/>
            <person name="Calhoun S."/>
            <person name="Haridas S."/>
            <person name="Kuo A."/>
            <person name="Mondo S."/>
            <person name="Pangilinan J."/>
            <person name="Riley R."/>
            <person name="Labutti K."/>
            <person name="Andreopoulos B."/>
            <person name="Lipzen A."/>
            <person name="Chen C."/>
            <person name="Yanf M."/>
            <person name="Daum C."/>
            <person name="Ng V."/>
            <person name="Clum A."/>
            <person name="Ohm R."/>
            <person name="Martin F."/>
            <person name="Silar P."/>
            <person name="Natvig D."/>
            <person name="Lalanne C."/>
            <person name="Gautier V."/>
            <person name="Ament-Velasquez S.L."/>
            <person name="Kruys A."/>
            <person name="Hutchinson M.I."/>
            <person name="Powell A.J."/>
            <person name="Barry K."/>
            <person name="Miller A.N."/>
            <person name="Grigoriev I.V."/>
            <person name="Debuchy R."/>
            <person name="Gladieux P."/>
            <person name="Thoren M.H."/>
            <person name="Johannesson H."/>
        </authorList>
    </citation>
    <scope>NUCLEOTIDE SEQUENCE</scope>
    <source>
        <strain evidence="5">CBS 892.96</strain>
    </source>
</reference>
<feature type="domain" description="SLS1 N-terminal" evidence="3">
    <location>
        <begin position="267"/>
        <end position="385"/>
    </location>
</feature>
<evidence type="ECO:0000313" key="5">
    <source>
        <dbReference type="EMBL" id="KAK4175687.1"/>
    </source>
</evidence>
<sequence length="984" mass="109805">MLRRQVTGSASFVCLRCQLQLAGAAGPGFLSASGAGARVANRSSRYFGSRPVSSLSVLSRHAALPLSSQRSHSRCYATDSSSGPKPNSETEPEITTENFFEIEVGGGRKRKGDQKILEPAPWELDSAHKEQNRGQEHSRAESQHASKEEGQRLRGGNRTKGKRDIGLEGTENPPYWREFAKPGQYVIRENLYWPSTHFIEESKTWKSKGQRVEAARENLGLDMLGKPAAAIVLRKKPFRPFETLPMEDVELGQTSAVLQRLLNGGDNSLTSEQILLNIHELQPVEERVLGEAEFVALRDTLIQGFTVAQLNAYIETWNSVRQFKDPEDFKKTSPPWVLEIRPWFPVVENPPPGLDPKLVGYIAPGASPKEKLVMRLMRMCWGLSCRSVHEEQGYLDVKLRKAEFDLLTLAGQRWLKDISRGLLKDGKQIEMFRNSHYISIMAPKHTADLILDRINQVLSRVKTVQFSASFISPGPLEIEPAVLNQVEIMTSSIVRRSPSGDKFLVTWVEMPDRDEVTENSGEQVLRLLSYAYRADPRASRALIETPEAPSTARYLPEVDCGPKLPWHERNKSWARWTAATESVPSNTKPTNILSPPRPAPPTKATASSAATRVPFDIAARPIEFKDRSETLPVNRANHSPGWSFRPKTDTTAIFGHVLFSSVSPTTTDPPTPDLPRSFAPILPCVRFLPLESNLKTPGLWHMVTVLRFIPAPDADPALAQAAPNLELRFEADHREIKGIQDLRAVINNHDADLPLPDSPADVRLHQTQYYSLPGFGIKKYAEPVFEFLRDSVLKPWEEKLSTPPNLDGLKLPRRLFTGEVNKGGEEEIEMDYMFAGLEIHRTITSEWGGFRLRYTNVSGGLRRGIRSEIALDAVPVEVVKEEDDGKVEIEGGGEQEKIVSAEEVVKEIPEGGDLVKAIDDALALAEPVEKPEEEEEEEKKDTKELTRGFLEAVGKIARGEALVGKDGTVEREGLKWFGDWTVEG</sequence>
<evidence type="ECO:0000313" key="6">
    <source>
        <dbReference type="Proteomes" id="UP001302321"/>
    </source>
</evidence>
<evidence type="ECO:0000259" key="3">
    <source>
        <dbReference type="Pfam" id="PF20776"/>
    </source>
</evidence>
<gene>
    <name evidence="5" type="ORF">QBC36DRAFT_215659</name>
</gene>
<reference evidence="5" key="1">
    <citation type="journal article" date="2023" name="Mol. Phylogenet. Evol.">
        <title>Genome-scale phylogeny and comparative genomics of the fungal order Sordariales.</title>
        <authorList>
            <person name="Hensen N."/>
            <person name="Bonometti L."/>
            <person name="Westerberg I."/>
            <person name="Brannstrom I.O."/>
            <person name="Guillou S."/>
            <person name="Cros-Aarteil S."/>
            <person name="Calhoun S."/>
            <person name="Haridas S."/>
            <person name="Kuo A."/>
            <person name="Mondo S."/>
            <person name="Pangilinan J."/>
            <person name="Riley R."/>
            <person name="LaButti K."/>
            <person name="Andreopoulos B."/>
            <person name="Lipzen A."/>
            <person name="Chen C."/>
            <person name="Yan M."/>
            <person name="Daum C."/>
            <person name="Ng V."/>
            <person name="Clum A."/>
            <person name="Steindorff A."/>
            <person name="Ohm R.A."/>
            <person name="Martin F."/>
            <person name="Silar P."/>
            <person name="Natvig D.O."/>
            <person name="Lalanne C."/>
            <person name="Gautier V."/>
            <person name="Ament-Velasquez S.L."/>
            <person name="Kruys A."/>
            <person name="Hutchinson M.I."/>
            <person name="Powell A.J."/>
            <person name="Barry K."/>
            <person name="Miller A.N."/>
            <person name="Grigoriev I.V."/>
            <person name="Debuchy R."/>
            <person name="Gladieux P."/>
            <person name="Hiltunen Thoren M."/>
            <person name="Johannesson H."/>
        </authorList>
    </citation>
    <scope>NUCLEOTIDE SEQUENCE</scope>
    <source>
        <strain evidence="5">CBS 892.96</strain>
    </source>
</reference>
<protein>
    <submittedName>
        <fullName evidence="5">Rmp1 protein</fullName>
    </submittedName>
</protein>